<dbReference type="GO" id="GO:0005769">
    <property type="term" value="C:early endosome"/>
    <property type="evidence" value="ECO:0007669"/>
    <property type="project" value="UniProtKB-SubCell"/>
</dbReference>
<reference evidence="12" key="1">
    <citation type="submission" date="2020-10" db="EMBL/GenBank/DDBJ databases">
        <title>Feather gene expression reveals the developmental basis of iridescence in African starlings.</title>
        <authorList>
            <person name="Rubenstein D.R."/>
        </authorList>
    </citation>
    <scope>NUCLEOTIDE SEQUENCE</scope>
    <source>
        <strain evidence="12">SS15</strain>
        <tissue evidence="12">Liver</tissue>
    </source>
</reference>
<dbReference type="PROSITE" id="PS51421">
    <property type="entry name" value="RAS"/>
    <property type="match status" value="1"/>
</dbReference>
<reference evidence="13 14" key="2">
    <citation type="journal article" date="2021" name="J. Hered.">
        <title>Feather Gene Expression Elucidates the Developmental Basis of Plumage Iridescence in African Starlings.</title>
        <authorList>
            <person name="Rubenstein D.R."/>
            <person name="Corvelo A."/>
            <person name="MacManes M.D."/>
            <person name="Maia R."/>
            <person name="Narzisi G."/>
            <person name="Rousaki A."/>
            <person name="Vandenabeele P."/>
            <person name="Shawkey M.D."/>
            <person name="Solomon J."/>
        </authorList>
    </citation>
    <scope>NUCLEOTIDE SEQUENCE [LARGE SCALE GENOMIC DNA]</scope>
    <source>
        <strain evidence="13">SS15</strain>
    </source>
</reference>
<evidence type="ECO:0000256" key="7">
    <source>
        <dbReference type="ARBA" id="ARBA00023136"/>
    </source>
</evidence>
<organism evidence="12">
    <name type="scientific">Lamprotornis superbus</name>
    <dbReference type="NCBI Taxonomy" id="245042"/>
    <lineage>
        <taxon>Eukaryota</taxon>
        <taxon>Metazoa</taxon>
        <taxon>Chordata</taxon>
        <taxon>Craniata</taxon>
        <taxon>Vertebrata</taxon>
        <taxon>Euteleostomi</taxon>
        <taxon>Archelosauria</taxon>
        <taxon>Archosauria</taxon>
        <taxon>Dinosauria</taxon>
        <taxon>Saurischia</taxon>
        <taxon>Theropoda</taxon>
        <taxon>Coelurosauria</taxon>
        <taxon>Aves</taxon>
        <taxon>Neognathae</taxon>
        <taxon>Neoaves</taxon>
        <taxon>Telluraves</taxon>
        <taxon>Australaves</taxon>
        <taxon>Passeriformes</taxon>
        <taxon>Sturnidae</taxon>
        <taxon>Lamprotornis</taxon>
    </lineage>
</organism>
<gene>
    <name evidence="13" type="ORF">IHE44_0000882</name>
    <name evidence="12" type="ORF">IHE44_007004</name>
</gene>
<dbReference type="NCBIfam" id="TIGR00231">
    <property type="entry name" value="small_GTP"/>
    <property type="match status" value="1"/>
</dbReference>
<evidence type="ECO:0000256" key="8">
    <source>
        <dbReference type="ARBA" id="ARBA00023288"/>
    </source>
</evidence>
<evidence type="ECO:0000256" key="11">
    <source>
        <dbReference type="SAM" id="MobiDB-lite"/>
    </source>
</evidence>
<sequence length="738" mass="83246">SVSPLSSPKFVLLSFFPPYPGLLLPAHAVSQCPFPRSDPAAILSDPSGELEEADETEASSSGHHSQCLVSNTVAETLSPQEGNDTGVGKSSIVCRFVQDHFDHNISPTIGASFMTKTVPCGNELHKFLIWDTAGQERFHSLAPMYYRGSAAAVIVYDITKQDSFHTLKKWVKELKEHGPENIVMAIAGNKCDLSDIREVPMKDAKEYAESIGAIVVETSAKNAVNIEELFQGISQQIPPLDPHENSNNGAIKLGRQTSQTDLLEKQHHLLFFSLRKDFVISVTWLLILKASKSVSGSAVYVEEGVVMKKTAGPHTVSVCSRKKLRNLKRAIIIQELELRTLLYVPPYHDKFNAQQYTRSSATQITAQNTTFLCNEKPNLSFLSSIISQKFFEKHLIYDETLNCSVCYTGNFRKQKCLSPKGRMHTMAKNCTLPCVIDTAEKITRPEATTRLERELPPEKPVSHHIHDSEWHLQAIIKSWMLDKSNVYFKPGSHKQEIRVQELVIFYWYLQLILERLLLISITFLFLILWKKEGKTHCPPLKRKVGEVCWPGYKLVGTQRQEQCELGERERVKKNLQKKTELVLGDGLGAEESLSLMQSKYFINDLSGRVFNHSVQTQNTSATNNPEWRDPNFWFSQFFFEQEIPRVRMHKQSGTLVLLTKPSRPPDNNLKYCTVKKRFSDGIESHVGFGVGKSGVEKSRQVRGSGPPMSVPRRLWTGPQPSQQGYLAATGNCLTHEQH</sequence>
<evidence type="ECO:0000313" key="14">
    <source>
        <dbReference type="Proteomes" id="UP000618051"/>
    </source>
</evidence>
<dbReference type="GO" id="GO:0005525">
    <property type="term" value="F:GTP binding"/>
    <property type="evidence" value="ECO:0007669"/>
    <property type="project" value="UniProtKB-KW"/>
</dbReference>
<dbReference type="GO" id="GO:0030670">
    <property type="term" value="C:phagocytic vesicle membrane"/>
    <property type="evidence" value="ECO:0007669"/>
    <property type="project" value="UniProtKB-SubCell"/>
</dbReference>
<dbReference type="CDD" id="cd01860">
    <property type="entry name" value="Rab5_related"/>
    <property type="match status" value="1"/>
</dbReference>
<evidence type="ECO:0000313" key="12">
    <source>
        <dbReference type="EMBL" id="KAG0123856.1"/>
    </source>
</evidence>
<dbReference type="InterPro" id="IPR001806">
    <property type="entry name" value="Small_GTPase"/>
</dbReference>
<comment type="subcellular location">
    <subcellularLocation>
        <location evidence="2">Cytoplasmic vesicle</location>
        <location evidence="2">Phagosome membrane</location>
        <topology evidence="2">Lipid-anchor</topology>
        <orientation evidence="2">Cytoplasmic side</orientation>
    </subcellularLocation>
    <subcellularLocation>
        <location evidence="1">Early endosome</location>
    </subcellularLocation>
</comment>
<dbReference type="Gene3D" id="3.40.50.300">
    <property type="entry name" value="P-loop containing nucleotide triphosphate hydrolases"/>
    <property type="match status" value="1"/>
</dbReference>
<comment type="similarity">
    <text evidence="3">Belongs to the small GTPase superfamily. Rab family.</text>
</comment>
<dbReference type="SMART" id="SM00174">
    <property type="entry name" value="RHO"/>
    <property type="match status" value="1"/>
</dbReference>
<keyword evidence="10" id="KW-0968">Cytoplasmic vesicle</keyword>
<protein>
    <recommendedName>
        <fullName evidence="15">Ras-related protein Rab-31</fullName>
    </recommendedName>
</protein>
<dbReference type="SMART" id="SM00173">
    <property type="entry name" value="RAS"/>
    <property type="match status" value="1"/>
</dbReference>
<dbReference type="PRINTS" id="PR00449">
    <property type="entry name" value="RASTRNSFRMNG"/>
</dbReference>
<feature type="region of interest" description="Disordered" evidence="11">
    <location>
        <begin position="40"/>
        <end position="65"/>
    </location>
</feature>
<dbReference type="PANTHER" id="PTHR47978">
    <property type="match status" value="1"/>
</dbReference>
<keyword evidence="8" id="KW-0449">Lipoprotein</keyword>
<dbReference type="Pfam" id="PF00071">
    <property type="entry name" value="Ras"/>
    <property type="match status" value="1"/>
</dbReference>
<dbReference type="EMBL" id="JADDUC010000026">
    <property type="protein sequence ID" value="KAG0123856.1"/>
    <property type="molecule type" value="Genomic_DNA"/>
</dbReference>
<dbReference type="GO" id="GO:0003924">
    <property type="term" value="F:GTPase activity"/>
    <property type="evidence" value="ECO:0007669"/>
    <property type="project" value="InterPro"/>
</dbReference>
<feature type="region of interest" description="Disordered" evidence="11">
    <location>
        <begin position="696"/>
        <end position="723"/>
    </location>
</feature>
<dbReference type="SMART" id="SM00175">
    <property type="entry name" value="RAB"/>
    <property type="match status" value="1"/>
</dbReference>
<evidence type="ECO:0000256" key="5">
    <source>
        <dbReference type="ARBA" id="ARBA00022753"/>
    </source>
</evidence>
<dbReference type="PROSITE" id="PS51419">
    <property type="entry name" value="RAB"/>
    <property type="match status" value="1"/>
</dbReference>
<dbReference type="InterPro" id="IPR027417">
    <property type="entry name" value="P-loop_NTPase"/>
</dbReference>
<evidence type="ECO:0000256" key="6">
    <source>
        <dbReference type="ARBA" id="ARBA00023134"/>
    </source>
</evidence>
<dbReference type="SMART" id="SM00176">
    <property type="entry name" value="RAN"/>
    <property type="match status" value="1"/>
</dbReference>
<dbReference type="FunFam" id="3.40.50.300:FF:000346">
    <property type="entry name" value="RAB31, member RAS oncogene family"/>
    <property type="match status" value="1"/>
</dbReference>
<keyword evidence="14" id="KW-1185">Reference proteome</keyword>
<accession>A0A835NX11</accession>
<feature type="non-terminal residue" evidence="12">
    <location>
        <position position="738"/>
    </location>
</feature>
<evidence type="ECO:0000256" key="2">
    <source>
        <dbReference type="ARBA" id="ARBA00004616"/>
    </source>
</evidence>
<dbReference type="InterPro" id="IPR005225">
    <property type="entry name" value="Small_GTP-bd"/>
</dbReference>
<dbReference type="SUPFAM" id="SSF52540">
    <property type="entry name" value="P-loop containing nucleoside triphosphate hydrolases"/>
    <property type="match status" value="1"/>
</dbReference>
<evidence type="ECO:0000256" key="3">
    <source>
        <dbReference type="ARBA" id="ARBA00006270"/>
    </source>
</evidence>
<evidence type="ECO:0000256" key="1">
    <source>
        <dbReference type="ARBA" id="ARBA00004412"/>
    </source>
</evidence>
<proteinExistence type="inferred from homology"/>
<evidence type="ECO:0000256" key="4">
    <source>
        <dbReference type="ARBA" id="ARBA00022741"/>
    </source>
</evidence>
<evidence type="ECO:0008006" key="15">
    <source>
        <dbReference type="Google" id="ProtNLM"/>
    </source>
</evidence>
<dbReference type="AlphaFoldDB" id="A0A835NX11"/>
<dbReference type="Proteomes" id="UP000618051">
    <property type="component" value="Unassembled WGS sequence"/>
</dbReference>
<keyword evidence="9" id="KW-0636">Prenylation</keyword>
<evidence type="ECO:0000256" key="9">
    <source>
        <dbReference type="ARBA" id="ARBA00023289"/>
    </source>
</evidence>
<keyword evidence="4" id="KW-0547">Nucleotide-binding</keyword>
<feature type="compositionally biased region" description="Acidic residues" evidence="11">
    <location>
        <begin position="48"/>
        <end position="57"/>
    </location>
</feature>
<keyword evidence="5" id="KW-0967">Endosome</keyword>
<evidence type="ECO:0000313" key="13">
    <source>
        <dbReference type="EMBL" id="KAI1243290.1"/>
    </source>
</evidence>
<name>A0A835NX11_9PASS</name>
<keyword evidence="7" id="KW-0472">Membrane</keyword>
<keyword evidence="6" id="KW-0342">GTP-binding</keyword>
<evidence type="ECO:0000256" key="10">
    <source>
        <dbReference type="ARBA" id="ARBA00023329"/>
    </source>
</evidence>
<comment type="caution">
    <text evidence="12">The sequence shown here is derived from an EMBL/GenBank/DDBJ whole genome shotgun (WGS) entry which is preliminary data.</text>
</comment>
<reference evidence="13" key="3">
    <citation type="submission" date="2022-01" db="EMBL/GenBank/DDBJ databases">
        <authorList>
            <person name="Rubenstein D.R."/>
        </authorList>
    </citation>
    <scope>NUCLEOTIDE SEQUENCE</scope>
    <source>
        <strain evidence="13">SS15</strain>
        <tissue evidence="13">Liver</tissue>
    </source>
</reference>
<dbReference type="EMBL" id="JADDUC020000001">
    <property type="protein sequence ID" value="KAI1243290.1"/>
    <property type="molecule type" value="Genomic_DNA"/>
</dbReference>